<evidence type="ECO:0000313" key="9">
    <source>
        <dbReference type="Proteomes" id="UP000567179"/>
    </source>
</evidence>
<keyword evidence="7" id="KW-0256">Endoplasmic reticulum</keyword>
<dbReference type="GO" id="GO:0005789">
    <property type="term" value="C:endoplasmic reticulum membrane"/>
    <property type="evidence" value="ECO:0007669"/>
    <property type="project" value="UniProtKB-SubCell"/>
</dbReference>
<feature type="signal peptide" evidence="7">
    <location>
        <begin position="1"/>
        <end position="20"/>
    </location>
</feature>
<feature type="transmembrane region" description="Helical" evidence="7">
    <location>
        <begin position="134"/>
        <end position="153"/>
    </location>
</feature>
<evidence type="ECO:0000256" key="3">
    <source>
        <dbReference type="ARBA" id="ARBA00022692"/>
    </source>
</evidence>
<comment type="caution">
    <text evidence="8">The sequence shown here is derived from an EMBL/GenBank/DDBJ whole genome shotgun (WGS) entry which is preliminary data.</text>
</comment>
<feature type="chain" id="PRO_5034301834" description="Post-GPI attachment to proteins factor 3" evidence="7">
    <location>
        <begin position="21"/>
        <end position="341"/>
    </location>
</feature>
<dbReference type="InterPro" id="IPR007217">
    <property type="entry name" value="Per1-like"/>
</dbReference>
<comment type="function">
    <text evidence="7">Involved in the lipid remodeling steps of GPI-anchor maturation.</text>
</comment>
<dbReference type="PANTHER" id="PTHR13148">
    <property type="entry name" value="PER1-RELATED"/>
    <property type="match status" value="1"/>
</dbReference>
<feature type="transmembrane region" description="Helical" evidence="7">
    <location>
        <begin position="309"/>
        <end position="327"/>
    </location>
</feature>
<feature type="transmembrane region" description="Helical" evidence="7">
    <location>
        <begin position="237"/>
        <end position="256"/>
    </location>
</feature>
<keyword evidence="9" id="KW-1185">Reference proteome</keyword>
<organism evidence="8 9">
    <name type="scientific">Psilocybe cf. subviscida</name>
    <dbReference type="NCBI Taxonomy" id="2480587"/>
    <lineage>
        <taxon>Eukaryota</taxon>
        <taxon>Fungi</taxon>
        <taxon>Dikarya</taxon>
        <taxon>Basidiomycota</taxon>
        <taxon>Agaricomycotina</taxon>
        <taxon>Agaricomycetes</taxon>
        <taxon>Agaricomycetidae</taxon>
        <taxon>Agaricales</taxon>
        <taxon>Agaricineae</taxon>
        <taxon>Strophariaceae</taxon>
        <taxon>Psilocybe</taxon>
    </lineage>
</organism>
<evidence type="ECO:0000256" key="2">
    <source>
        <dbReference type="ARBA" id="ARBA00022502"/>
    </source>
</evidence>
<gene>
    <name evidence="8" type="ORF">D9619_012248</name>
</gene>
<protein>
    <recommendedName>
        <fullName evidence="7">Post-GPI attachment to proteins factor 3</fullName>
    </recommendedName>
</protein>
<sequence>MRLALPTVVAATTLVHLVHASSGDRSPEYNQCLNACKETHCGPGSVYHPSLALRLTRWSCIDNCKYDCMHQITEIQLLEGKPVHQYHGKWPFWRLAGMQEPASVAFSLLNLWAHLRGAAKVRRRVADIHPMKEYYLMWSFVSMNAWMWSSVFHTRDLPLTEKLDYFSAALAIMYALYYTTIRLFHLYPSSTAARLTLSERPSRSLFKTILATVCSIGFIFHVAYLSLLPRFDYTYNMAFNLVVGLTHNALWTLYSLPVSVMAFQRFRAHPKSYRPKFVGKAGIFVLLTTAATALELLDFPPWKGVIDAHALWHLATAPIAFFWYDFLVQDSQDPSWRVDRL</sequence>
<reference evidence="8 9" key="1">
    <citation type="journal article" date="2020" name="ISME J.">
        <title>Uncovering the hidden diversity of litter-decomposition mechanisms in mushroom-forming fungi.</title>
        <authorList>
            <person name="Floudas D."/>
            <person name="Bentzer J."/>
            <person name="Ahren D."/>
            <person name="Johansson T."/>
            <person name="Persson P."/>
            <person name="Tunlid A."/>
        </authorList>
    </citation>
    <scope>NUCLEOTIDE SEQUENCE [LARGE SCALE GENOMIC DNA]</scope>
    <source>
        <strain evidence="8 9">CBS 101986</strain>
    </source>
</reference>
<dbReference type="EMBL" id="JAACJJ010000031">
    <property type="protein sequence ID" value="KAF5317996.1"/>
    <property type="molecule type" value="Genomic_DNA"/>
</dbReference>
<feature type="transmembrane region" description="Helical" evidence="7">
    <location>
        <begin position="165"/>
        <end position="184"/>
    </location>
</feature>
<proteinExistence type="inferred from homology"/>
<evidence type="ECO:0000256" key="6">
    <source>
        <dbReference type="ARBA" id="ARBA00023136"/>
    </source>
</evidence>
<evidence type="ECO:0000256" key="5">
    <source>
        <dbReference type="ARBA" id="ARBA00022989"/>
    </source>
</evidence>
<dbReference type="PANTHER" id="PTHR13148:SF0">
    <property type="entry name" value="POST-GPI ATTACHMENT TO PROTEINS FACTOR 3"/>
    <property type="match status" value="1"/>
</dbReference>
<dbReference type="Pfam" id="PF04080">
    <property type="entry name" value="Per1"/>
    <property type="match status" value="1"/>
</dbReference>
<evidence type="ECO:0000256" key="7">
    <source>
        <dbReference type="RuleBase" id="RU365066"/>
    </source>
</evidence>
<feature type="transmembrane region" description="Helical" evidence="7">
    <location>
        <begin position="205"/>
        <end position="225"/>
    </location>
</feature>
<keyword evidence="3 7" id="KW-0812">Transmembrane</keyword>
<accession>A0A8H5EZF3</accession>
<evidence type="ECO:0000256" key="1">
    <source>
        <dbReference type="ARBA" id="ARBA00004127"/>
    </source>
</evidence>
<keyword evidence="4 7" id="KW-0732">Signal</keyword>
<comment type="caution">
    <text evidence="7">Lacks conserved residue(s) required for the propagation of feature annotation.</text>
</comment>
<dbReference type="OrthoDB" id="419770at2759"/>
<dbReference type="Proteomes" id="UP000567179">
    <property type="component" value="Unassembled WGS sequence"/>
</dbReference>
<dbReference type="GO" id="GO:0006506">
    <property type="term" value="P:GPI anchor biosynthetic process"/>
    <property type="evidence" value="ECO:0007669"/>
    <property type="project" value="UniProtKB-KW"/>
</dbReference>
<keyword evidence="2 7" id="KW-0337">GPI-anchor biosynthesis</keyword>
<comment type="similarity">
    <text evidence="7">Belongs to the PGAP3 family.</text>
</comment>
<dbReference type="GO" id="GO:0016788">
    <property type="term" value="F:hydrolase activity, acting on ester bonds"/>
    <property type="evidence" value="ECO:0007669"/>
    <property type="project" value="TreeGrafter"/>
</dbReference>
<evidence type="ECO:0000256" key="4">
    <source>
        <dbReference type="ARBA" id="ARBA00022729"/>
    </source>
</evidence>
<keyword evidence="5 7" id="KW-1133">Transmembrane helix</keyword>
<evidence type="ECO:0000313" key="8">
    <source>
        <dbReference type="EMBL" id="KAF5317996.1"/>
    </source>
</evidence>
<feature type="transmembrane region" description="Helical" evidence="7">
    <location>
        <begin position="277"/>
        <end position="297"/>
    </location>
</feature>
<dbReference type="AlphaFoldDB" id="A0A8H5EZF3"/>
<comment type="subcellular location">
    <subcellularLocation>
        <location evidence="1">Endomembrane system</location>
        <topology evidence="1">Multi-pass membrane protein</topology>
    </subcellularLocation>
    <subcellularLocation>
        <location evidence="7">Endoplasmic reticulum membrane</location>
        <topology evidence="7">Multi-pass membrane protein</topology>
    </subcellularLocation>
</comment>
<keyword evidence="6 7" id="KW-0472">Membrane</keyword>
<name>A0A8H5EZF3_9AGAR</name>